<dbReference type="RefSeq" id="WP_341369646.1">
    <property type="nucleotide sequence ID" value="NZ_JBBPCO010000002.1"/>
</dbReference>
<feature type="chain" id="PRO_5047496517" evidence="2">
    <location>
        <begin position="24"/>
        <end position="316"/>
    </location>
</feature>
<name>A0ABU9D4V5_9PROT</name>
<reference evidence="4 5" key="1">
    <citation type="submission" date="2024-04" db="EMBL/GenBank/DDBJ databases">
        <authorList>
            <person name="Abashina T."/>
            <person name="Shaikin A."/>
        </authorList>
    </citation>
    <scope>NUCLEOTIDE SEQUENCE [LARGE SCALE GENOMIC DNA]</scope>
    <source>
        <strain evidence="4 5">AAFK</strain>
    </source>
</reference>
<dbReference type="InterPro" id="IPR001279">
    <property type="entry name" value="Metallo-B-lactamas"/>
</dbReference>
<feature type="domain" description="Metallo-beta-lactamase" evidence="3">
    <location>
        <begin position="60"/>
        <end position="245"/>
    </location>
</feature>
<dbReference type="Gene3D" id="3.60.15.10">
    <property type="entry name" value="Ribonuclease Z/Hydroxyacylglutathione hydrolase-like"/>
    <property type="match status" value="1"/>
</dbReference>
<dbReference type="SMART" id="SM00849">
    <property type="entry name" value="Lactamase_B"/>
    <property type="match status" value="1"/>
</dbReference>
<gene>
    <name evidence="4" type="ORF">WOB96_02265</name>
</gene>
<evidence type="ECO:0000313" key="4">
    <source>
        <dbReference type="EMBL" id="MEK8088580.1"/>
    </source>
</evidence>
<sequence>MFRQTLSILLGAFMALTALAAHADAALGAKYHPHAEKVINNVYAIVGPLGQRSAENDGLNANYGFIVTREGVILIDSGPSRLGAQKLEAAVRKVTEQPVRWVINTGSQDHRWLGNDYFAAQGAEVVAMQRTAATQAEDATQQMQGLERFLGARLAGTKPLPATKTLAGDHATLTLGGIKLELAYTDTHYPGDARVWLPKQRVMFSGDLVYVDRLLAVLPWSSVKNGQKAFKALAALKPMRIVPGHGRVCDLAQAQRETGDYYDFLAEKVGTAAREMEPMDATLDRYADVPAFRHLKNYSDLHRANMNRAFTQFESQ</sequence>
<protein>
    <submittedName>
        <fullName evidence="4">MBL fold metallo-hydrolase</fullName>
    </submittedName>
</protein>
<dbReference type="PANTHER" id="PTHR42951:SF4">
    <property type="entry name" value="ACYL-COENZYME A THIOESTERASE MBLAC2"/>
    <property type="match status" value="1"/>
</dbReference>
<organism evidence="4 5">
    <name type="scientific">Thermithiobacillus plumbiphilus</name>
    <dbReference type="NCBI Taxonomy" id="1729899"/>
    <lineage>
        <taxon>Bacteria</taxon>
        <taxon>Pseudomonadati</taxon>
        <taxon>Pseudomonadota</taxon>
        <taxon>Acidithiobacillia</taxon>
        <taxon>Acidithiobacillales</taxon>
        <taxon>Thermithiobacillaceae</taxon>
        <taxon>Thermithiobacillus</taxon>
    </lineage>
</organism>
<evidence type="ECO:0000256" key="2">
    <source>
        <dbReference type="SAM" id="SignalP"/>
    </source>
</evidence>
<keyword evidence="2" id="KW-0732">Signal</keyword>
<feature type="signal peptide" evidence="2">
    <location>
        <begin position="1"/>
        <end position="23"/>
    </location>
</feature>
<comment type="similarity">
    <text evidence="1">Belongs to the metallo-beta-lactamase superfamily. Class-B beta-lactamase family.</text>
</comment>
<dbReference type="InterPro" id="IPR050855">
    <property type="entry name" value="NDM-1-like"/>
</dbReference>
<comment type="caution">
    <text evidence="4">The sequence shown here is derived from an EMBL/GenBank/DDBJ whole genome shotgun (WGS) entry which is preliminary data.</text>
</comment>
<evidence type="ECO:0000313" key="5">
    <source>
        <dbReference type="Proteomes" id="UP001446205"/>
    </source>
</evidence>
<keyword evidence="5" id="KW-1185">Reference proteome</keyword>
<dbReference type="Proteomes" id="UP001446205">
    <property type="component" value="Unassembled WGS sequence"/>
</dbReference>
<dbReference type="EMBL" id="JBBPCO010000002">
    <property type="protein sequence ID" value="MEK8088580.1"/>
    <property type="molecule type" value="Genomic_DNA"/>
</dbReference>
<proteinExistence type="inferred from homology"/>
<evidence type="ECO:0000259" key="3">
    <source>
        <dbReference type="SMART" id="SM00849"/>
    </source>
</evidence>
<accession>A0ABU9D4V5</accession>
<dbReference type="InterPro" id="IPR036866">
    <property type="entry name" value="RibonucZ/Hydroxyglut_hydro"/>
</dbReference>
<dbReference type="SUPFAM" id="SSF56281">
    <property type="entry name" value="Metallo-hydrolase/oxidoreductase"/>
    <property type="match status" value="1"/>
</dbReference>
<dbReference type="PANTHER" id="PTHR42951">
    <property type="entry name" value="METALLO-BETA-LACTAMASE DOMAIN-CONTAINING"/>
    <property type="match status" value="1"/>
</dbReference>
<dbReference type="Pfam" id="PF00753">
    <property type="entry name" value="Lactamase_B"/>
    <property type="match status" value="1"/>
</dbReference>
<dbReference type="CDD" id="cd16282">
    <property type="entry name" value="metallo-hydrolase-like_MBL-fold"/>
    <property type="match status" value="1"/>
</dbReference>
<evidence type="ECO:0000256" key="1">
    <source>
        <dbReference type="ARBA" id="ARBA00005250"/>
    </source>
</evidence>